<accession>A0A8J5RMM5</accession>
<sequence length="92" mass="10526">MRRLMPPPGYPSIHQCVRARAASRDMERVPFQALDRRKTNPTTPTPATGLSSCVLRRVTVPCCVHAADSRSERMFRGLRDSFAAKRRMRTKR</sequence>
<protein>
    <submittedName>
        <fullName evidence="2">Uncharacterized protein</fullName>
    </submittedName>
</protein>
<comment type="caution">
    <text evidence="2">The sequence shown here is derived from an EMBL/GenBank/DDBJ whole genome shotgun (WGS) entry which is preliminary data.</text>
</comment>
<evidence type="ECO:0000313" key="3">
    <source>
        <dbReference type="Proteomes" id="UP000729402"/>
    </source>
</evidence>
<dbReference type="AlphaFoldDB" id="A0A8J5RMM5"/>
<feature type="compositionally biased region" description="Polar residues" evidence="1">
    <location>
        <begin position="40"/>
        <end position="49"/>
    </location>
</feature>
<dbReference type="EMBL" id="JAAALK010000288">
    <property type="protein sequence ID" value="KAG8052468.1"/>
    <property type="molecule type" value="Genomic_DNA"/>
</dbReference>
<reference evidence="2" key="2">
    <citation type="submission" date="2021-02" db="EMBL/GenBank/DDBJ databases">
        <authorList>
            <person name="Kimball J.A."/>
            <person name="Haas M.W."/>
            <person name="Macchietto M."/>
            <person name="Kono T."/>
            <person name="Duquette J."/>
            <person name="Shao M."/>
        </authorList>
    </citation>
    <scope>NUCLEOTIDE SEQUENCE</scope>
    <source>
        <tissue evidence="2">Fresh leaf tissue</tissue>
    </source>
</reference>
<keyword evidence="3" id="KW-1185">Reference proteome</keyword>
<name>A0A8J5RMM5_ZIZPA</name>
<evidence type="ECO:0000313" key="2">
    <source>
        <dbReference type="EMBL" id="KAG8052468.1"/>
    </source>
</evidence>
<organism evidence="2 3">
    <name type="scientific">Zizania palustris</name>
    <name type="common">Northern wild rice</name>
    <dbReference type="NCBI Taxonomy" id="103762"/>
    <lineage>
        <taxon>Eukaryota</taxon>
        <taxon>Viridiplantae</taxon>
        <taxon>Streptophyta</taxon>
        <taxon>Embryophyta</taxon>
        <taxon>Tracheophyta</taxon>
        <taxon>Spermatophyta</taxon>
        <taxon>Magnoliopsida</taxon>
        <taxon>Liliopsida</taxon>
        <taxon>Poales</taxon>
        <taxon>Poaceae</taxon>
        <taxon>BOP clade</taxon>
        <taxon>Oryzoideae</taxon>
        <taxon>Oryzeae</taxon>
        <taxon>Zizaniinae</taxon>
        <taxon>Zizania</taxon>
    </lineage>
</organism>
<proteinExistence type="predicted"/>
<feature type="compositionally biased region" description="Basic and acidic residues" evidence="1">
    <location>
        <begin position="29"/>
        <end position="38"/>
    </location>
</feature>
<gene>
    <name evidence="2" type="ORF">GUJ93_ZPchr0001g30701</name>
</gene>
<reference evidence="2" key="1">
    <citation type="journal article" date="2021" name="bioRxiv">
        <title>Whole Genome Assembly and Annotation of Northern Wild Rice, Zizania palustris L., Supports a Whole Genome Duplication in the Zizania Genus.</title>
        <authorList>
            <person name="Haas M."/>
            <person name="Kono T."/>
            <person name="Macchietto M."/>
            <person name="Millas R."/>
            <person name="McGilp L."/>
            <person name="Shao M."/>
            <person name="Duquette J."/>
            <person name="Hirsch C.N."/>
            <person name="Kimball J."/>
        </authorList>
    </citation>
    <scope>NUCLEOTIDE SEQUENCE</scope>
    <source>
        <tissue evidence="2">Fresh leaf tissue</tissue>
    </source>
</reference>
<dbReference type="Proteomes" id="UP000729402">
    <property type="component" value="Unassembled WGS sequence"/>
</dbReference>
<feature type="region of interest" description="Disordered" evidence="1">
    <location>
        <begin position="29"/>
        <end position="49"/>
    </location>
</feature>
<evidence type="ECO:0000256" key="1">
    <source>
        <dbReference type="SAM" id="MobiDB-lite"/>
    </source>
</evidence>